<protein>
    <recommendedName>
        <fullName evidence="12">Flagellar FliJ protein</fullName>
    </recommendedName>
</protein>
<feature type="compositionally biased region" description="Basic and acidic residues" evidence="10">
    <location>
        <begin position="113"/>
        <end position="130"/>
    </location>
</feature>
<proteinExistence type="predicted"/>
<keyword evidence="2" id="KW-0813">Transport</keyword>
<dbReference type="GO" id="GO:0006935">
    <property type="term" value="P:chemotaxis"/>
    <property type="evidence" value="ECO:0007669"/>
    <property type="project" value="UniProtKB-KW"/>
</dbReference>
<sequence length="149" mass="17653">MRKTAKDMNQLIRVNQWGVDERQRELGVLISREEELIGQGHALDQELAREQAIAAEDPTTAGFLYGGFALRYRQRKEQLRQMLHGIRVEIEAARERLAEAYRQLKVYEEVQKGRARREAQEEAQRERQVMDEIGMTQFRRRRAREAEEK</sequence>
<dbReference type="InterPro" id="IPR053716">
    <property type="entry name" value="Flag_assembly_chemotaxis_eff"/>
</dbReference>
<dbReference type="GO" id="GO:0005886">
    <property type="term" value="C:plasma membrane"/>
    <property type="evidence" value="ECO:0007669"/>
    <property type="project" value="UniProtKB-SubCell"/>
</dbReference>
<evidence type="ECO:0000256" key="3">
    <source>
        <dbReference type="ARBA" id="ARBA00022475"/>
    </source>
</evidence>
<dbReference type="Pfam" id="PF02050">
    <property type="entry name" value="FliJ"/>
    <property type="match status" value="1"/>
</dbReference>
<dbReference type="GO" id="GO:0009288">
    <property type="term" value="C:bacterial-type flagellum"/>
    <property type="evidence" value="ECO:0007669"/>
    <property type="project" value="InterPro"/>
</dbReference>
<keyword evidence="9" id="KW-0175">Coiled coil</keyword>
<reference evidence="11" key="1">
    <citation type="submission" date="2016-10" db="EMBL/GenBank/DDBJ databases">
        <title>Sequence of Gallionella enrichment culture.</title>
        <authorList>
            <person name="Poehlein A."/>
            <person name="Muehling M."/>
            <person name="Daniel R."/>
        </authorList>
    </citation>
    <scope>NUCLEOTIDE SEQUENCE</scope>
</reference>
<keyword evidence="8" id="KW-1006">Bacterial flagellum protein export</keyword>
<evidence type="ECO:0000256" key="2">
    <source>
        <dbReference type="ARBA" id="ARBA00022448"/>
    </source>
</evidence>
<comment type="caution">
    <text evidence="11">The sequence shown here is derived from an EMBL/GenBank/DDBJ whole genome shotgun (WGS) entry which is preliminary data.</text>
</comment>
<evidence type="ECO:0000256" key="1">
    <source>
        <dbReference type="ARBA" id="ARBA00004413"/>
    </source>
</evidence>
<dbReference type="AlphaFoldDB" id="A0A1J5RGP7"/>
<keyword evidence="6" id="KW-0653">Protein transport</keyword>
<evidence type="ECO:0000256" key="9">
    <source>
        <dbReference type="SAM" id="Coils"/>
    </source>
</evidence>
<accession>A0A1J5RGP7</accession>
<evidence type="ECO:0000313" key="11">
    <source>
        <dbReference type="EMBL" id="OIQ91284.1"/>
    </source>
</evidence>
<evidence type="ECO:0000256" key="7">
    <source>
        <dbReference type="ARBA" id="ARBA00023136"/>
    </source>
</evidence>
<evidence type="ECO:0000256" key="5">
    <source>
        <dbReference type="ARBA" id="ARBA00022795"/>
    </source>
</evidence>
<dbReference type="InterPro" id="IPR012823">
    <property type="entry name" value="Flagell_FliJ"/>
</dbReference>
<dbReference type="EMBL" id="MLJW01000264">
    <property type="protein sequence ID" value="OIQ91284.1"/>
    <property type="molecule type" value="Genomic_DNA"/>
</dbReference>
<evidence type="ECO:0008006" key="12">
    <source>
        <dbReference type="Google" id="ProtNLM"/>
    </source>
</evidence>
<keyword evidence="7" id="KW-0472">Membrane</keyword>
<dbReference type="GO" id="GO:0015031">
    <property type="term" value="P:protein transport"/>
    <property type="evidence" value="ECO:0007669"/>
    <property type="project" value="UniProtKB-KW"/>
</dbReference>
<name>A0A1J5RGP7_9ZZZZ</name>
<feature type="region of interest" description="Disordered" evidence="10">
    <location>
        <begin position="113"/>
        <end position="149"/>
    </location>
</feature>
<keyword evidence="5" id="KW-1005">Bacterial flagellum biogenesis</keyword>
<organism evidence="11">
    <name type="scientific">mine drainage metagenome</name>
    <dbReference type="NCBI Taxonomy" id="410659"/>
    <lineage>
        <taxon>unclassified sequences</taxon>
        <taxon>metagenomes</taxon>
        <taxon>ecological metagenomes</taxon>
    </lineage>
</organism>
<evidence type="ECO:0000256" key="8">
    <source>
        <dbReference type="ARBA" id="ARBA00023225"/>
    </source>
</evidence>
<keyword evidence="4" id="KW-0145">Chemotaxis</keyword>
<evidence type="ECO:0000256" key="10">
    <source>
        <dbReference type="SAM" id="MobiDB-lite"/>
    </source>
</evidence>
<dbReference type="GO" id="GO:0071973">
    <property type="term" value="P:bacterial-type flagellum-dependent cell motility"/>
    <property type="evidence" value="ECO:0007669"/>
    <property type="project" value="InterPro"/>
</dbReference>
<dbReference type="GO" id="GO:0044781">
    <property type="term" value="P:bacterial-type flagellum organization"/>
    <property type="evidence" value="ECO:0007669"/>
    <property type="project" value="UniProtKB-KW"/>
</dbReference>
<comment type="subcellular location">
    <subcellularLocation>
        <location evidence="1">Cell membrane</location>
        <topology evidence="1">Peripheral membrane protein</topology>
        <orientation evidence="1">Cytoplasmic side</orientation>
    </subcellularLocation>
</comment>
<evidence type="ECO:0000256" key="6">
    <source>
        <dbReference type="ARBA" id="ARBA00022927"/>
    </source>
</evidence>
<gene>
    <name evidence="11" type="ORF">GALL_268180</name>
</gene>
<keyword evidence="3" id="KW-1003">Cell membrane</keyword>
<feature type="coiled-coil region" evidence="9">
    <location>
        <begin position="76"/>
        <end position="110"/>
    </location>
</feature>
<evidence type="ECO:0000256" key="4">
    <source>
        <dbReference type="ARBA" id="ARBA00022500"/>
    </source>
</evidence>
<dbReference type="Gene3D" id="1.10.287.1700">
    <property type="match status" value="1"/>
</dbReference>